<evidence type="ECO:0000256" key="1">
    <source>
        <dbReference type="SAM" id="MobiDB-lite"/>
    </source>
</evidence>
<comment type="caution">
    <text evidence="2">The sequence shown here is derived from an EMBL/GenBank/DDBJ whole genome shotgun (WGS) entry which is preliminary data.</text>
</comment>
<feature type="compositionally biased region" description="Acidic residues" evidence="1">
    <location>
        <begin position="213"/>
        <end position="223"/>
    </location>
</feature>
<feature type="region of interest" description="Disordered" evidence="1">
    <location>
        <begin position="211"/>
        <end position="232"/>
    </location>
</feature>
<name>A0ABR0BSK1_PURLI</name>
<reference evidence="2 3" key="1">
    <citation type="journal article" date="2024" name="Microbiol. Resour. Announc.">
        <title>Genome annotations for the ascomycete fungi Trichoderma harzianum, Trichoderma aggressivum, and Purpureocillium lilacinum.</title>
        <authorList>
            <person name="Beijen E.P.W."/>
            <person name="Ohm R.A."/>
        </authorList>
    </citation>
    <scope>NUCLEOTIDE SEQUENCE [LARGE SCALE GENOMIC DNA]</scope>
    <source>
        <strain evidence="2 3">CBS 150709</strain>
    </source>
</reference>
<dbReference type="EMBL" id="JAWRVI010000036">
    <property type="protein sequence ID" value="KAK4086972.1"/>
    <property type="molecule type" value="Genomic_DNA"/>
</dbReference>
<evidence type="ECO:0000313" key="3">
    <source>
        <dbReference type="Proteomes" id="UP001287286"/>
    </source>
</evidence>
<dbReference type="Proteomes" id="UP001287286">
    <property type="component" value="Unassembled WGS sequence"/>
</dbReference>
<gene>
    <name evidence="2" type="ORF">Purlil1_8706</name>
</gene>
<organism evidence="2 3">
    <name type="scientific">Purpureocillium lilacinum</name>
    <name type="common">Paecilomyces lilacinus</name>
    <dbReference type="NCBI Taxonomy" id="33203"/>
    <lineage>
        <taxon>Eukaryota</taxon>
        <taxon>Fungi</taxon>
        <taxon>Dikarya</taxon>
        <taxon>Ascomycota</taxon>
        <taxon>Pezizomycotina</taxon>
        <taxon>Sordariomycetes</taxon>
        <taxon>Hypocreomycetidae</taxon>
        <taxon>Hypocreales</taxon>
        <taxon>Ophiocordycipitaceae</taxon>
        <taxon>Purpureocillium</taxon>
    </lineage>
</organism>
<keyword evidence="3" id="KW-1185">Reference proteome</keyword>
<accession>A0ABR0BSK1</accession>
<proteinExistence type="predicted"/>
<protein>
    <submittedName>
        <fullName evidence="2">Uncharacterized protein</fullName>
    </submittedName>
</protein>
<sequence>MLACWCRAVLCRTDNAVKCAGRGEAAGYEIPWTRDCEMAQCIAADAPITTDSPAPPSQASADLKASAAGVRTGAPRALTRWALPYSVTRDERGGEGAPEADALFPLRGRLYITHTWETDDEQRQRDMPPLQPRRIPRVLPLAPRAPLRALVPQLLRHDARLARADVMLGVSREPQLHLVARPRRVSSPEPLGSAARVASALPVVEVLRAHDDDDHDDDDDDGGGGEVGVDDGALVGFGSGSENVFGSSRCFRTSTVLGQRVLVQSFTRLWWQQCEGKPFVVIQPTFMAAFDQMTVPP</sequence>
<evidence type="ECO:0000313" key="2">
    <source>
        <dbReference type="EMBL" id="KAK4086972.1"/>
    </source>
</evidence>